<dbReference type="KEGG" id="svp:Pan189_30910"/>
<evidence type="ECO:0000313" key="3">
    <source>
        <dbReference type="Proteomes" id="UP000317318"/>
    </source>
</evidence>
<organism evidence="2 3">
    <name type="scientific">Stratiformator vulcanicus</name>
    <dbReference type="NCBI Taxonomy" id="2527980"/>
    <lineage>
        <taxon>Bacteria</taxon>
        <taxon>Pseudomonadati</taxon>
        <taxon>Planctomycetota</taxon>
        <taxon>Planctomycetia</taxon>
        <taxon>Planctomycetales</taxon>
        <taxon>Planctomycetaceae</taxon>
        <taxon>Stratiformator</taxon>
    </lineage>
</organism>
<dbReference type="Proteomes" id="UP000317318">
    <property type="component" value="Chromosome"/>
</dbReference>
<dbReference type="Gene3D" id="3.30.70.1290">
    <property type="entry name" value="Transposase IS200-like"/>
    <property type="match status" value="1"/>
</dbReference>
<dbReference type="GO" id="GO:0043565">
    <property type="term" value="F:sequence-specific DNA binding"/>
    <property type="evidence" value="ECO:0007669"/>
    <property type="project" value="TreeGrafter"/>
</dbReference>
<evidence type="ECO:0000259" key="1">
    <source>
        <dbReference type="SMART" id="SM01321"/>
    </source>
</evidence>
<reference evidence="2 3" key="1">
    <citation type="submission" date="2019-02" db="EMBL/GenBank/DDBJ databases">
        <title>Deep-cultivation of Planctomycetes and their phenomic and genomic characterization uncovers novel biology.</title>
        <authorList>
            <person name="Wiegand S."/>
            <person name="Jogler M."/>
            <person name="Boedeker C."/>
            <person name="Pinto D."/>
            <person name="Vollmers J."/>
            <person name="Rivas-Marin E."/>
            <person name="Kohn T."/>
            <person name="Peeters S.H."/>
            <person name="Heuer A."/>
            <person name="Rast P."/>
            <person name="Oberbeckmann S."/>
            <person name="Bunk B."/>
            <person name="Jeske O."/>
            <person name="Meyerdierks A."/>
            <person name="Storesund J.E."/>
            <person name="Kallscheuer N."/>
            <person name="Luecker S."/>
            <person name="Lage O.M."/>
            <person name="Pohl T."/>
            <person name="Merkel B.J."/>
            <person name="Hornburger P."/>
            <person name="Mueller R.-W."/>
            <person name="Bruemmer F."/>
            <person name="Labrenz M."/>
            <person name="Spormann A.M."/>
            <person name="Op den Camp H."/>
            <person name="Overmann J."/>
            <person name="Amann R."/>
            <person name="Jetten M.S.M."/>
            <person name="Mascher T."/>
            <person name="Medema M.H."/>
            <person name="Devos D.P."/>
            <person name="Kaster A.-K."/>
            <person name="Ovreas L."/>
            <person name="Rohde M."/>
            <person name="Galperin M.Y."/>
            <person name="Jogler C."/>
        </authorList>
    </citation>
    <scope>NUCLEOTIDE SEQUENCE [LARGE SCALE GENOMIC DNA]</scope>
    <source>
        <strain evidence="2 3">Pan189</strain>
    </source>
</reference>
<dbReference type="GO" id="GO:0004803">
    <property type="term" value="F:transposase activity"/>
    <property type="evidence" value="ECO:0007669"/>
    <property type="project" value="InterPro"/>
</dbReference>
<evidence type="ECO:0000313" key="2">
    <source>
        <dbReference type="EMBL" id="QDT38695.1"/>
    </source>
</evidence>
<feature type="domain" description="Transposase IS200-like" evidence="1">
    <location>
        <begin position="10"/>
        <end position="134"/>
    </location>
</feature>
<dbReference type="AlphaFoldDB" id="A0A517R478"/>
<dbReference type="InterPro" id="IPR052715">
    <property type="entry name" value="RAYT_transposase"/>
</dbReference>
<protein>
    <submittedName>
        <fullName evidence="2">Transposase IS200 like protein</fullName>
    </submittedName>
</protein>
<sequence length="172" mass="20256">MSHRQVIDDQPTVHFLTFSCFKRRKLLQHDKQCRIVLGQLGQRLSDRSGLCLGFVLMPDHVHAMVWFPTPGQLCEFMDVWKMQTSSLIARHYEIWMPKYWNGLDDKTVWQARYYDFNVLNIAKAEEKLNYMHLNPVRAGLVDRATDWRWSSVGWYELGRSVGVPIGWPDSLE</sequence>
<accession>A0A517R478</accession>
<dbReference type="EMBL" id="CP036268">
    <property type="protein sequence ID" value="QDT38695.1"/>
    <property type="molecule type" value="Genomic_DNA"/>
</dbReference>
<dbReference type="PANTHER" id="PTHR36966:SF1">
    <property type="entry name" value="REP-ASSOCIATED TYROSINE TRANSPOSASE"/>
    <property type="match status" value="1"/>
</dbReference>
<proteinExistence type="predicted"/>
<dbReference type="OrthoDB" id="278793at2"/>
<dbReference type="NCBIfam" id="NF047646">
    <property type="entry name" value="REP_Tyr_transpos"/>
    <property type="match status" value="1"/>
</dbReference>
<dbReference type="SMART" id="SM01321">
    <property type="entry name" value="Y1_Tnp"/>
    <property type="match status" value="1"/>
</dbReference>
<name>A0A517R478_9PLAN</name>
<dbReference type="GO" id="GO:0006313">
    <property type="term" value="P:DNA transposition"/>
    <property type="evidence" value="ECO:0007669"/>
    <property type="project" value="InterPro"/>
</dbReference>
<dbReference type="InterPro" id="IPR036515">
    <property type="entry name" value="Transposase_17_sf"/>
</dbReference>
<dbReference type="SUPFAM" id="SSF143422">
    <property type="entry name" value="Transposase IS200-like"/>
    <property type="match status" value="1"/>
</dbReference>
<dbReference type="Pfam" id="PF01797">
    <property type="entry name" value="Y1_Tnp"/>
    <property type="match status" value="1"/>
</dbReference>
<dbReference type="RefSeq" id="WP_145364779.1">
    <property type="nucleotide sequence ID" value="NZ_CP036268.1"/>
</dbReference>
<gene>
    <name evidence="2" type="ORF">Pan189_30910</name>
</gene>
<dbReference type="InterPro" id="IPR002686">
    <property type="entry name" value="Transposase_17"/>
</dbReference>
<dbReference type="PROSITE" id="PS51257">
    <property type="entry name" value="PROKAR_LIPOPROTEIN"/>
    <property type="match status" value="1"/>
</dbReference>
<dbReference type="PANTHER" id="PTHR36966">
    <property type="entry name" value="REP-ASSOCIATED TYROSINE TRANSPOSASE"/>
    <property type="match status" value="1"/>
</dbReference>
<keyword evidence="3" id="KW-1185">Reference proteome</keyword>